<dbReference type="InterPro" id="IPR019275">
    <property type="entry name" value="DUF2301"/>
</dbReference>
<protein>
    <submittedName>
        <fullName evidence="1">Uncharacterized protein</fullName>
    </submittedName>
</protein>
<dbReference type="AlphaFoldDB" id="A0A8T2TII1"/>
<organism evidence="1 2">
    <name type="scientific">Ceratopteris richardii</name>
    <name type="common">Triangle waterfern</name>
    <dbReference type="NCBI Taxonomy" id="49495"/>
    <lineage>
        <taxon>Eukaryota</taxon>
        <taxon>Viridiplantae</taxon>
        <taxon>Streptophyta</taxon>
        <taxon>Embryophyta</taxon>
        <taxon>Tracheophyta</taxon>
        <taxon>Polypodiopsida</taxon>
        <taxon>Polypodiidae</taxon>
        <taxon>Polypodiales</taxon>
        <taxon>Pteridineae</taxon>
        <taxon>Pteridaceae</taxon>
        <taxon>Parkerioideae</taxon>
        <taxon>Ceratopteris</taxon>
    </lineage>
</organism>
<dbReference type="Pfam" id="PF10063">
    <property type="entry name" value="DUF2301"/>
    <property type="match status" value="1"/>
</dbReference>
<dbReference type="PANTHER" id="PTHR36716">
    <property type="entry name" value="F3H9.20 PROTEIN"/>
    <property type="match status" value="1"/>
</dbReference>
<keyword evidence="2" id="KW-1185">Reference proteome</keyword>
<proteinExistence type="predicted"/>
<dbReference type="OrthoDB" id="2020161at2759"/>
<sequence>MALYSIFTARKFSQPIKDDLGDKSIFMFNALSEEEKQRVLEKLEANRMLNEQQ</sequence>
<dbReference type="GO" id="GO:0009507">
    <property type="term" value="C:chloroplast"/>
    <property type="evidence" value="ECO:0007669"/>
    <property type="project" value="TreeGrafter"/>
</dbReference>
<accession>A0A8T2TII1</accession>
<reference evidence="1" key="1">
    <citation type="submission" date="2021-08" db="EMBL/GenBank/DDBJ databases">
        <title>WGS assembly of Ceratopteris richardii.</title>
        <authorList>
            <person name="Marchant D.B."/>
            <person name="Chen G."/>
            <person name="Jenkins J."/>
            <person name="Shu S."/>
            <person name="Leebens-Mack J."/>
            <person name="Grimwood J."/>
            <person name="Schmutz J."/>
            <person name="Soltis P."/>
            <person name="Soltis D."/>
            <person name="Chen Z.-H."/>
        </authorList>
    </citation>
    <scope>NUCLEOTIDE SEQUENCE</scope>
    <source>
        <strain evidence="1">Whitten #5841</strain>
        <tissue evidence="1">Leaf</tissue>
    </source>
</reference>
<evidence type="ECO:0000313" key="1">
    <source>
        <dbReference type="EMBL" id="KAH7421235.1"/>
    </source>
</evidence>
<dbReference type="PANTHER" id="PTHR36716:SF2">
    <property type="entry name" value="F3H9.20 PROTEIN"/>
    <property type="match status" value="1"/>
</dbReference>
<name>A0A8T2TII1_CERRI</name>
<dbReference type="Proteomes" id="UP000825935">
    <property type="component" value="Chromosome 13"/>
</dbReference>
<comment type="caution">
    <text evidence="1">The sequence shown here is derived from an EMBL/GenBank/DDBJ whole genome shotgun (WGS) entry which is preliminary data.</text>
</comment>
<evidence type="ECO:0000313" key="2">
    <source>
        <dbReference type="Proteomes" id="UP000825935"/>
    </source>
</evidence>
<gene>
    <name evidence="1" type="ORF">KP509_13G047300</name>
</gene>
<dbReference type="EMBL" id="CM035418">
    <property type="protein sequence ID" value="KAH7421235.1"/>
    <property type="molecule type" value="Genomic_DNA"/>
</dbReference>